<dbReference type="RefSeq" id="WP_046454074.1">
    <property type="nucleotide sequence ID" value="NZ_BAAAOB010000001.1"/>
</dbReference>
<accession>A0ABN2LAC8</accession>
<evidence type="ECO:0000313" key="3">
    <source>
        <dbReference type="Proteomes" id="UP001500851"/>
    </source>
</evidence>
<protein>
    <recommendedName>
        <fullName evidence="4">Large extracellular alpha-helical protein</fullName>
    </recommendedName>
</protein>
<evidence type="ECO:0000313" key="2">
    <source>
        <dbReference type="EMBL" id="GAA1780793.1"/>
    </source>
</evidence>
<name>A0ABN2LAC8_9MICO</name>
<keyword evidence="3" id="KW-1185">Reference proteome</keyword>
<evidence type="ECO:0000256" key="1">
    <source>
        <dbReference type="SAM" id="MobiDB-lite"/>
    </source>
</evidence>
<dbReference type="Pfam" id="PF18986">
    <property type="entry name" value="DUF5719"/>
    <property type="match status" value="1"/>
</dbReference>
<organism evidence="2 3">
    <name type="scientific">Leucobacter iarius</name>
    <dbReference type="NCBI Taxonomy" id="333963"/>
    <lineage>
        <taxon>Bacteria</taxon>
        <taxon>Bacillati</taxon>
        <taxon>Actinomycetota</taxon>
        <taxon>Actinomycetes</taxon>
        <taxon>Micrococcales</taxon>
        <taxon>Microbacteriaceae</taxon>
        <taxon>Leucobacter</taxon>
    </lineage>
</organism>
<reference evidence="2 3" key="1">
    <citation type="journal article" date="2019" name="Int. J. Syst. Evol. Microbiol.">
        <title>The Global Catalogue of Microorganisms (GCM) 10K type strain sequencing project: providing services to taxonomists for standard genome sequencing and annotation.</title>
        <authorList>
            <consortium name="The Broad Institute Genomics Platform"/>
            <consortium name="The Broad Institute Genome Sequencing Center for Infectious Disease"/>
            <person name="Wu L."/>
            <person name="Ma J."/>
        </authorList>
    </citation>
    <scope>NUCLEOTIDE SEQUENCE [LARGE SCALE GENOMIC DNA]</scope>
    <source>
        <strain evidence="2 3">JCM 14736</strain>
    </source>
</reference>
<proteinExistence type="predicted"/>
<feature type="region of interest" description="Disordered" evidence="1">
    <location>
        <begin position="255"/>
        <end position="280"/>
    </location>
</feature>
<dbReference type="EMBL" id="BAAAOB010000001">
    <property type="protein sequence ID" value="GAA1780793.1"/>
    <property type="molecule type" value="Genomic_DNA"/>
</dbReference>
<gene>
    <name evidence="2" type="ORF">GCM10009768_07160</name>
</gene>
<sequence length="466" mass="45857">MNNAQRALRGGLRAATGLIVLGAAAAGTVLVTSASLPTVRNAPLSVTASTQADAVRSIVCAGSFAELGANPQTPDAAVPTGTAAVTQVGSTDEKSELKRDVPGGTAPMVLRASGTNPLGAAQTQTLDTATLRGLTATACVEPANEQWLVGGSTALGSSSTVTVGNPNTVPATVKFSLFDTAGEVASSQTVGVLVPAGAERTVALNGFAPGRDGLAVRVESTGASVTAALGLSQTEQLSPKVADIETRQLAPSTRLVIPGPTNISGEDMHGDGDGGSAGDSSGMVVRVLAPGRDGGTATVRALRPKGGAVELGTVKLKAGALGQLKVAKWPADATAVVVTSDVPVVGGVLGTASAGGFSDGGWFAPAPEIAAGTPVAVPIVADGQLVIANDGDSTATVTLDQGDGKQTSTVSVPAGASVIARAPKNAQLVSDQPVSAGVRVVKGSGIAGYPIMPAEVRARTITVFTD</sequence>
<evidence type="ECO:0008006" key="4">
    <source>
        <dbReference type="Google" id="ProtNLM"/>
    </source>
</evidence>
<dbReference type="InterPro" id="IPR043777">
    <property type="entry name" value="DUF5719"/>
</dbReference>
<dbReference type="Proteomes" id="UP001500851">
    <property type="component" value="Unassembled WGS sequence"/>
</dbReference>
<comment type="caution">
    <text evidence="2">The sequence shown here is derived from an EMBL/GenBank/DDBJ whole genome shotgun (WGS) entry which is preliminary data.</text>
</comment>